<proteinExistence type="predicted"/>
<evidence type="ECO:0000313" key="2">
    <source>
        <dbReference type="EMBL" id="SVC47944.1"/>
    </source>
</evidence>
<protein>
    <submittedName>
        <fullName evidence="2">Uncharacterized protein</fullName>
    </submittedName>
</protein>
<dbReference type="EMBL" id="UINC01093486">
    <property type="protein sequence ID" value="SVC47944.1"/>
    <property type="molecule type" value="Genomic_DNA"/>
</dbReference>
<keyword evidence="1" id="KW-0472">Membrane</keyword>
<name>A0A382MG63_9ZZZZ</name>
<reference evidence="2" key="1">
    <citation type="submission" date="2018-05" db="EMBL/GenBank/DDBJ databases">
        <authorList>
            <person name="Lanie J.A."/>
            <person name="Ng W.-L."/>
            <person name="Kazmierczak K.M."/>
            <person name="Andrzejewski T.M."/>
            <person name="Davidsen T.M."/>
            <person name="Wayne K.J."/>
            <person name="Tettelin H."/>
            <person name="Glass J.I."/>
            <person name="Rusch D."/>
            <person name="Podicherti R."/>
            <person name="Tsui H.-C.T."/>
            <person name="Winkler M.E."/>
        </authorList>
    </citation>
    <scope>NUCLEOTIDE SEQUENCE</scope>
</reference>
<feature type="non-terminal residue" evidence="2">
    <location>
        <position position="72"/>
    </location>
</feature>
<feature type="transmembrane region" description="Helical" evidence="1">
    <location>
        <begin position="7"/>
        <end position="29"/>
    </location>
</feature>
<dbReference type="AlphaFoldDB" id="A0A382MG63"/>
<accession>A0A382MG63</accession>
<gene>
    <name evidence="2" type="ORF">METZ01_LOCUS300798</name>
</gene>
<sequence length="72" mass="8644">MFKKKMSLVNICILLFIAYFLITLGLYIFQRSLLYHPVVNNYYGEKLNLKIEEVKITTEDNIDLLAWYHKKD</sequence>
<keyword evidence="1" id="KW-1133">Transmembrane helix</keyword>
<organism evidence="2">
    <name type="scientific">marine metagenome</name>
    <dbReference type="NCBI Taxonomy" id="408172"/>
    <lineage>
        <taxon>unclassified sequences</taxon>
        <taxon>metagenomes</taxon>
        <taxon>ecological metagenomes</taxon>
    </lineage>
</organism>
<keyword evidence="1" id="KW-0812">Transmembrane</keyword>
<evidence type="ECO:0000256" key="1">
    <source>
        <dbReference type="SAM" id="Phobius"/>
    </source>
</evidence>